<organism evidence="26 27">
    <name type="scientific">Marinobacterium nitratireducens</name>
    <dbReference type="NCBI Taxonomy" id="518897"/>
    <lineage>
        <taxon>Bacteria</taxon>
        <taxon>Pseudomonadati</taxon>
        <taxon>Pseudomonadota</taxon>
        <taxon>Gammaproteobacteria</taxon>
        <taxon>Oceanospirillales</taxon>
        <taxon>Oceanospirillaceae</taxon>
        <taxon>Marinobacterium</taxon>
    </lineage>
</organism>
<keyword evidence="20" id="KW-0732">Signal</keyword>
<feature type="domain" description="HPt" evidence="25">
    <location>
        <begin position="1516"/>
        <end position="1610"/>
    </location>
</feature>
<dbReference type="InterPro" id="IPR036097">
    <property type="entry name" value="HisK_dim/P_sf"/>
</dbReference>
<name>A0A917ZN80_9GAMM</name>
<evidence type="ECO:0000256" key="6">
    <source>
        <dbReference type="ARBA" id="ARBA00022679"/>
    </source>
</evidence>
<dbReference type="PROSITE" id="PS50113">
    <property type="entry name" value="PAC"/>
    <property type="match status" value="2"/>
</dbReference>
<keyword evidence="9" id="KW-0418">Kinase</keyword>
<dbReference type="PROSITE" id="PS50109">
    <property type="entry name" value="HIS_KIN"/>
    <property type="match status" value="1"/>
</dbReference>
<feature type="modified residue" description="4-aspartylphosphate" evidence="17">
    <location>
        <position position="1264"/>
    </location>
</feature>
<dbReference type="PROSITE" id="PS50894">
    <property type="entry name" value="HPT"/>
    <property type="match status" value="1"/>
</dbReference>
<evidence type="ECO:0000256" key="14">
    <source>
        <dbReference type="ARBA" id="ARBA00064003"/>
    </source>
</evidence>
<feature type="domain" description="PAC" evidence="24">
    <location>
        <begin position="777"/>
        <end position="827"/>
    </location>
</feature>
<evidence type="ECO:0000259" key="25">
    <source>
        <dbReference type="PROSITE" id="PS50894"/>
    </source>
</evidence>
<feature type="transmembrane region" description="Helical" evidence="19">
    <location>
        <begin position="296"/>
        <end position="317"/>
    </location>
</feature>
<evidence type="ECO:0000259" key="23">
    <source>
        <dbReference type="PROSITE" id="PS50112"/>
    </source>
</evidence>
<dbReference type="SUPFAM" id="SSF52172">
    <property type="entry name" value="CheY-like"/>
    <property type="match status" value="2"/>
</dbReference>
<dbReference type="CDD" id="cd00130">
    <property type="entry name" value="PAS"/>
    <property type="match status" value="2"/>
</dbReference>
<evidence type="ECO:0000256" key="20">
    <source>
        <dbReference type="SAM" id="SignalP"/>
    </source>
</evidence>
<dbReference type="InterPro" id="IPR008207">
    <property type="entry name" value="Sig_transdc_His_kin_Hpt_dom"/>
</dbReference>
<dbReference type="CDD" id="cd01007">
    <property type="entry name" value="PBP2_BvgS_HisK_like"/>
    <property type="match status" value="1"/>
</dbReference>
<evidence type="ECO:0000256" key="4">
    <source>
        <dbReference type="ARBA" id="ARBA00022475"/>
    </source>
</evidence>
<dbReference type="Pfam" id="PF00497">
    <property type="entry name" value="SBP_bac_3"/>
    <property type="match status" value="1"/>
</dbReference>
<dbReference type="EMBL" id="BMLT01000012">
    <property type="protein sequence ID" value="GGO87205.1"/>
    <property type="molecule type" value="Genomic_DNA"/>
</dbReference>
<dbReference type="Gene3D" id="1.10.287.130">
    <property type="match status" value="1"/>
</dbReference>
<dbReference type="PANTHER" id="PTHR45339">
    <property type="entry name" value="HYBRID SIGNAL TRANSDUCTION HISTIDINE KINASE J"/>
    <property type="match status" value="1"/>
</dbReference>
<dbReference type="SMART" id="SM00086">
    <property type="entry name" value="PAC"/>
    <property type="match status" value="1"/>
</dbReference>
<dbReference type="Pfam" id="PF00072">
    <property type="entry name" value="Response_reg"/>
    <property type="match status" value="2"/>
</dbReference>
<dbReference type="InterPro" id="IPR036641">
    <property type="entry name" value="HPT_dom_sf"/>
</dbReference>
<dbReference type="Gene3D" id="1.20.120.160">
    <property type="entry name" value="HPT domain"/>
    <property type="match status" value="1"/>
</dbReference>
<dbReference type="InterPro" id="IPR004358">
    <property type="entry name" value="Sig_transdc_His_kin-like_C"/>
</dbReference>
<evidence type="ECO:0000256" key="3">
    <source>
        <dbReference type="ARBA" id="ARBA00012438"/>
    </source>
</evidence>
<keyword evidence="11 19" id="KW-1133">Transmembrane helix</keyword>
<keyword evidence="18" id="KW-0175">Coiled coil</keyword>
<proteinExistence type="predicted"/>
<feature type="modified residue" description="4-aspartylphosphate" evidence="17">
    <location>
        <position position="1409"/>
    </location>
</feature>
<dbReference type="PROSITE" id="PS50112">
    <property type="entry name" value="PAS"/>
    <property type="match status" value="2"/>
</dbReference>
<dbReference type="InterPro" id="IPR035965">
    <property type="entry name" value="PAS-like_dom_sf"/>
</dbReference>
<evidence type="ECO:0000256" key="18">
    <source>
        <dbReference type="SAM" id="Coils"/>
    </source>
</evidence>
<dbReference type="SUPFAM" id="SSF53850">
    <property type="entry name" value="Periplasmic binding protein-like II"/>
    <property type="match status" value="1"/>
</dbReference>
<comment type="catalytic activity">
    <reaction evidence="1">
        <text>ATP + protein L-histidine = ADP + protein N-phospho-L-histidine.</text>
        <dbReference type="EC" id="2.7.13.3"/>
    </reaction>
</comment>
<dbReference type="Pfam" id="PF08448">
    <property type="entry name" value="PAS_4"/>
    <property type="match status" value="1"/>
</dbReference>
<dbReference type="InterPro" id="IPR011006">
    <property type="entry name" value="CheY-like_superfamily"/>
</dbReference>
<dbReference type="FunFam" id="3.30.565.10:FF:000010">
    <property type="entry name" value="Sensor histidine kinase RcsC"/>
    <property type="match status" value="1"/>
</dbReference>
<dbReference type="InterPro" id="IPR001789">
    <property type="entry name" value="Sig_transdc_resp-reg_receiver"/>
</dbReference>
<keyword evidence="6" id="KW-0808">Transferase</keyword>
<dbReference type="Gene3D" id="3.40.190.10">
    <property type="entry name" value="Periplasmic binding protein-like II"/>
    <property type="match status" value="2"/>
</dbReference>
<evidence type="ECO:0000256" key="8">
    <source>
        <dbReference type="ARBA" id="ARBA00022741"/>
    </source>
</evidence>
<dbReference type="InterPro" id="IPR036890">
    <property type="entry name" value="HATPase_C_sf"/>
</dbReference>
<dbReference type="InterPro" id="IPR013656">
    <property type="entry name" value="PAS_4"/>
</dbReference>
<dbReference type="PRINTS" id="PR00344">
    <property type="entry name" value="BCTRLSENSOR"/>
</dbReference>
<dbReference type="Pfam" id="PF02518">
    <property type="entry name" value="HATPase_c"/>
    <property type="match status" value="1"/>
</dbReference>
<dbReference type="InterPro" id="IPR003661">
    <property type="entry name" value="HisK_dim/P_dom"/>
</dbReference>
<evidence type="ECO:0000256" key="11">
    <source>
        <dbReference type="ARBA" id="ARBA00022989"/>
    </source>
</evidence>
<dbReference type="SUPFAM" id="SSF47226">
    <property type="entry name" value="Histidine-containing phosphotransfer domain, HPT domain"/>
    <property type="match status" value="1"/>
</dbReference>
<comment type="subunit">
    <text evidence="14">At low DSF concentrations, interacts with RpfF.</text>
</comment>
<dbReference type="Proteomes" id="UP000599578">
    <property type="component" value="Unassembled WGS sequence"/>
</dbReference>
<evidence type="ECO:0000256" key="19">
    <source>
        <dbReference type="SAM" id="Phobius"/>
    </source>
</evidence>
<evidence type="ECO:0000256" key="1">
    <source>
        <dbReference type="ARBA" id="ARBA00000085"/>
    </source>
</evidence>
<dbReference type="Pfam" id="PF00512">
    <property type="entry name" value="HisKA"/>
    <property type="match status" value="1"/>
</dbReference>
<evidence type="ECO:0000313" key="26">
    <source>
        <dbReference type="EMBL" id="GGO87205.1"/>
    </source>
</evidence>
<evidence type="ECO:0000256" key="2">
    <source>
        <dbReference type="ARBA" id="ARBA00004651"/>
    </source>
</evidence>
<dbReference type="Gene3D" id="3.40.50.2300">
    <property type="match status" value="2"/>
</dbReference>
<feature type="domain" description="PAS" evidence="23">
    <location>
        <begin position="828"/>
        <end position="874"/>
    </location>
</feature>
<dbReference type="Pfam" id="PF13426">
    <property type="entry name" value="PAS_9"/>
    <property type="match status" value="1"/>
</dbReference>
<dbReference type="GO" id="GO:0005524">
    <property type="term" value="F:ATP binding"/>
    <property type="evidence" value="ECO:0007669"/>
    <property type="project" value="UniProtKB-KW"/>
</dbReference>
<dbReference type="InterPro" id="IPR003594">
    <property type="entry name" value="HATPase_dom"/>
</dbReference>
<feature type="modified residue" description="Phosphohistidine" evidence="16">
    <location>
        <position position="1555"/>
    </location>
</feature>
<keyword evidence="8" id="KW-0547">Nucleotide-binding</keyword>
<evidence type="ECO:0000256" key="13">
    <source>
        <dbReference type="ARBA" id="ARBA00023136"/>
    </source>
</evidence>
<evidence type="ECO:0000256" key="10">
    <source>
        <dbReference type="ARBA" id="ARBA00022840"/>
    </source>
</evidence>
<sequence length="1698" mass="187592">MRSPKAGRNRFGGLLLWLTLMLAAAVVPAFAEDPVERAGARDVALTPDERRWIQQHPVVRIGGDPDWRPFEYADRQGQYRGLVADYMRLISDQIGVEIEYRPRASWQAVMEAFERGEVDVIPGLSQTAERRQRFLFSDSYLNIPTSVITRRDTKSLVGLEAFRELKLGVIEGYAVAGWLRDQYPDVAPVHVDSISDGLLQVADGTLDGMLANQFTALDRVKSLGIDNLKINFNTAYEYVLGIGVRKDWPELVDILNRALANITPAQRDAIRNRWIDADLALSAPASGVQHGEVLPLFRMVAITLGLAGVFLLIAWLLGRRSGDAQQFYQSGMLRLFGNLAICSILVLIMAVTWYSLQREKDIALQRSGDALETVLHATHDNLRYWINSRLQMVSLIASESDLGTLFAEVGGAGSGTRDFRANLRSLLAEPGLSDSNWQLAMVLADGTPVFDNGFPVTSVKEEIFDRIDEAGGVFIPPRRDSDDGRASLYFAAPVRDYRGRTIAAVVARMDPREAFSNILAKGRIGSSGESYAVNREGVMISESRLREQLVTAGLLREGQSSILNLPLVDPGQDRRRLDEARPAPGELPMTAVARGIMAQTSGLRLTGERDYFGEPVLSAWLWDPQLGIGIASKIDQAEALAGYRVSRNTLYSVLGISLFLALGLMALNSWIGDRANRALLRARDELEDKVEARTAELQKSQEQFHTLMESAPDAMLVTSEQGLITMVNQRAEELFGYDRTEMIGRSVELLIPTIWHAGRDVYQSLVRDQTASRSRGRSLELETQTKSGRRIPVEVSVSPIPTDEGMRLASSLRDISERREAQRALAESRNLLRAVLDNIPDLVFAKDGEGVYIEVNEAFQNFLQLKRDAIVGRTDFDIFPREVALGFREHDRAMTEAGQISRNEEWVTYPDGRQVLLDTMKVPFSIAAGQGEDGVLGLSRDITERKRAEMELANAKEVAEEATRAKSNFLANMSHEIRTPMNAIIGMSYLALQTDLDRQQRNYIEKVHRSAESLLGIINDILDFSKIEAGRLELETIAFRLEDVLDNLANLVGLKAEEKELELLFDMPAKMPTAFIGDPLRLGQILINLGNNAVKFTDAGEIVFRVRLIDDNADEARLQFDVEDSGIGMTEEQQRRLFQAFTQADSSTTRKYGGTGLGLAISKTLVEQMDGEIWVESEPERGSRFHFNVRLRKQSHAEPAVTEDAILGEMNVLVADDNPAAREVMRTMLESFGMHVSEARSGEAALRLLERQDANRPYRLVLLDWKMPGLDGIETARAIQNDDRLPELPALVMVTAYGREEARQAADGVRVSGFLGKPVTPSSLLDAIMVALGRESVGITTAARRYSSQNEAAKKLRGARILLVEDNDVNQELALELLTSNGLRVDVANNGLEALEWLEKADFDGVLMDCQMPVMDGYEATRQIRAKDKWAKLPVLAMTANAMVGDRDKVIAAGMNDHISKPINVSHLFSTMARWIVPSDPAGMAEEPAEQAQQETPLPELSGIDTESGLSVAQGNLPLYRKLLLKFRNGQRDFEHRFLAALTSDDPDLAQRLAHTLKGVAANVGAKGLQNAAATLEEACREKRPPADLEALLEPVTKELTTVMTALDGFGSEQEADSPEGAGQSGPVDRDRAVALLDELGELIDDSDTQAVEVLDTLRALPGMGRHGAALNRIARCFEEYDFDEAGEALSALRSALG</sequence>
<comment type="subcellular location">
    <subcellularLocation>
        <location evidence="2">Cell membrane</location>
        <topology evidence="2">Multi-pass membrane protein</topology>
    </subcellularLocation>
</comment>
<evidence type="ECO:0000256" key="9">
    <source>
        <dbReference type="ARBA" id="ARBA00022777"/>
    </source>
</evidence>
<dbReference type="InterPro" id="IPR001610">
    <property type="entry name" value="PAC"/>
</dbReference>
<reference evidence="26 27" key="1">
    <citation type="journal article" date="2014" name="Int. J. Syst. Evol. Microbiol.">
        <title>Complete genome sequence of Corynebacterium casei LMG S-19264T (=DSM 44701T), isolated from a smear-ripened cheese.</title>
        <authorList>
            <consortium name="US DOE Joint Genome Institute (JGI-PGF)"/>
            <person name="Walter F."/>
            <person name="Albersmeier A."/>
            <person name="Kalinowski J."/>
            <person name="Ruckert C."/>
        </authorList>
    </citation>
    <scope>NUCLEOTIDE SEQUENCE [LARGE SCALE GENOMIC DNA]</scope>
    <source>
        <strain evidence="26 27">CGMCC 1.7286</strain>
    </source>
</reference>
<evidence type="ECO:0000259" key="21">
    <source>
        <dbReference type="PROSITE" id="PS50109"/>
    </source>
</evidence>
<dbReference type="Gene3D" id="3.30.450.20">
    <property type="entry name" value="PAS domain"/>
    <property type="match status" value="2"/>
</dbReference>
<dbReference type="PROSITE" id="PS50110">
    <property type="entry name" value="RESPONSE_REGULATORY"/>
    <property type="match status" value="2"/>
</dbReference>
<dbReference type="FunFam" id="1.10.287.130:FF:000002">
    <property type="entry name" value="Two-component osmosensing histidine kinase"/>
    <property type="match status" value="1"/>
</dbReference>
<dbReference type="EC" id="2.7.13.3" evidence="3"/>
<keyword evidence="4" id="KW-1003">Cell membrane</keyword>
<feature type="transmembrane region" description="Helical" evidence="19">
    <location>
        <begin position="338"/>
        <end position="356"/>
    </location>
</feature>
<evidence type="ECO:0000256" key="16">
    <source>
        <dbReference type="PROSITE-ProRule" id="PRU00110"/>
    </source>
</evidence>
<feature type="domain" description="Response regulatory" evidence="22">
    <location>
        <begin position="1360"/>
        <end position="1476"/>
    </location>
</feature>
<evidence type="ECO:0000313" key="27">
    <source>
        <dbReference type="Proteomes" id="UP000599578"/>
    </source>
</evidence>
<evidence type="ECO:0000256" key="7">
    <source>
        <dbReference type="ARBA" id="ARBA00022692"/>
    </source>
</evidence>
<evidence type="ECO:0000256" key="12">
    <source>
        <dbReference type="ARBA" id="ARBA00023012"/>
    </source>
</evidence>
<dbReference type="SUPFAM" id="SSF55874">
    <property type="entry name" value="ATPase domain of HSP90 chaperone/DNA topoisomerase II/histidine kinase"/>
    <property type="match status" value="1"/>
</dbReference>
<dbReference type="PANTHER" id="PTHR45339:SF1">
    <property type="entry name" value="HYBRID SIGNAL TRANSDUCTION HISTIDINE KINASE J"/>
    <property type="match status" value="1"/>
</dbReference>
<evidence type="ECO:0000259" key="22">
    <source>
        <dbReference type="PROSITE" id="PS50110"/>
    </source>
</evidence>
<gene>
    <name evidence="26" type="ORF">GCM10011348_39850</name>
</gene>
<keyword evidence="7 19" id="KW-0812">Transmembrane</keyword>
<dbReference type="CDD" id="cd00082">
    <property type="entry name" value="HisKA"/>
    <property type="match status" value="1"/>
</dbReference>
<feature type="signal peptide" evidence="20">
    <location>
        <begin position="1"/>
        <end position="31"/>
    </location>
</feature>
<keyword evidence="5 17" id="KW-0597">Phosphoprotein</keyword>
<dbReference type="RefSeq" id="WP_188862386.1">
    <property type="nucleotide sequence ID" value="NZ_BMLT01000012.1"/>
</dbReference>
<protein>
    <recommendedName>
        <fullName evidence="15">Sensory/regulatory protein RpfC</fullName>
        <ecNumber evidence="3">2.7.13.3</ecNumber>
    </recommendedName>
</protein>
<dbReference type="SMART" id="SM00091">
    <property type="entry name" value="PAS"/>
    <property type="match status" value="2"/>
</dbReference>
<dbReference type="SUPFAM" id="SSF47384">
    <property type="entry name" value="Homodimeric domain of signal transducing histidine kinase"/>
    <property type="match status" value="1"/>
</dbReference>
<dbReference type="NCBIfam" id="TIGR00229">
    <property type="entry name" value="sensory_box"/>
    <property type="match status" value="2"/>
</dbReference>
<keyword evidence="10" id="KW-0067">ATP-binding</keyword>
<evidence type="ECO:0000256" key="5">
    <source>
        <dbReference type="ARBA" id="ARBA00022553"/>
    </source>
</evidence>
<dbReference type="SMART" id="SM00387">
    <property type="entry name" value="HATPase_c"/>
    <property type="match status" value="1"/>
</dbReference>
<comment type="caution">
    <text evidence="26">The sequence shown here is derived from an EMBL/GenBank/DDBJ whole genome shotgun (WGS) entry which is preliminary data.</text>
</comment>
<feature type="domain" description="PAS" evidence="23">
    <location>
        <begin position="700"/>
        <end position="769"/>
    </location>
</feature>
<dbReference type="InterPro" id="IPR000014">
    <property type="entry name" value="PAS"/>
</dbReference>
<evidence type="ECO:0000256" key="15">
    <source>
        <dbReference type="ARBA" id="ARBA00068150"/>
    </source>
</evidence>
<dbReference type="CDD" id="cd00088">
    <property type="entry name" value="HPT"/>
    <property type="match status" value="1"/>
</dbReference>
<dbReference type="CDD" id="cd16922">
    <property type="entry name" value="HATPase_EvgS-ArcB-TorS-like"/>
    <property type="match status" value="1"/>
</dbReference>
<dbReference type="GO" id="GO:0005886">
    <property type="term" value="C:plasma membrane"/>
    <property type="evidence" value="ECO:0007669"/>
    <property type="project" value="UniProtKB-SubCell"/>
</dbReference>
<dbReference type="GO" id="GO:0000155">
    <property type="term" value="F:phosphorelay sensor kinase activity"/>
    <property type="evidence" value="ECO:0007669"/>
    <property type="project" value="InterPro"/>
</dbReference>
<dbReference type="Pfam" id="PF01627">
    <property type="entry name" value="Hpt"/>
    <property type="match status" value="1"/>
</dbReference>
<dbReference type="InterPro" id="IPR005467">
    <property type="entry name" value="His_kinase_dom"/>
</dbReference>
<keyword evidence="13 19" id="KW-0472">Membrane</keyword>
<dbReference type="SMART" id="SM00062">
    <property type="entry name" value="PBPb"/>
    <property type="match status" value="1"/>
</dbReference>
<dbReference type="InterPro" id="IPR000700">
    <property type="entry name" value="PAS-assoc_C"/>
</dbReference>
<keyword evidence="27" id="KW-1185">Reference proteome</keyword>
<accession>A0A917ZN80</accession>
<dbReference type="CDD" id="cd17546">
    <property type="entry name" value="REC_hyHK_CKI1_RcsC-like"/>
    <property type="match status" value="2"/>
</dbReference>
<dbReference type="InterPro" id="IPR001638">
    <property type="entry name" value="Solute-binding_3/MltF_N"/>
</dbReference>
<dbReference type="Gene3D" id="3.30.565.10">
    <property type="entry name" value="Histidine kinase-like ATPase, C-terminal domain"/>
    <property type="match status" value="1"/>
</dbReference>
<dbReference type="SMART" id="SM00388">
    <property type="entry name" value="HisKA"/>
    <property type="match status" value="1"/>
</dbReference>
<feature type="coiled-coil region" evidence="18">
    <location>
        <begin position="945"/>
        <end position="972"/>
    </location>
</feature>
<feature type="coiled-coil region" evidence="18">
    <location>
        <begin position="676"/>
        <end position="703"/>
    </location>
</feature>
<dbReference type="SUPFAM" id="SSF55785">
    <property type="entry name" value="PYP-like sensor domain (PAS domain)"/>
    <property type="match status" value="2"/>
</dbReference>
<feature type="domain" description="Response regulatory" evidence="22">
    <location>
        <begin position="1211"/>
        <end position="1332"/>
    </location>
</feature>
<feature type="chain" id="PRO_5038101534" description="Sensory/regulatory protein RpfC" evidence="20">
    <location>
        <begin position="32"/>
        <end position="1698"/>
    </location>
</feature>
<keyword evidence="12" id="KW-0902">Two-component regulatory system</keyword>
<feature type="domain" description="PAC" evidence="24">
    <location>
        <begin position="901"/>
        <end position="954"/>
    </location>
</feature>
<evidence type="ECO:0000256" key="17">
    <source>
        <dbReference type="PROSITE-ProRule" id="PRU00169"/>
    </source>
</evidence>
<feature type="domain" description="Histidine kinase" evidence="21">
    <location>
        <begin position="972"/>
        <end position="1193"/>
    </location>
</feature>
<dbReference type="SMART" id="SM00448">
    <property type="entry name" value="REC"/>
    <property type="match status" value="2"/>
</dbReference>
<evidence type="ECO:0000259" key="24">
    <source>
        <dbReference type="PROSITE" id="PS50113"/>
    </source>
</evidence>